<evidence type="ECO:0000313" key="1">
    <source>
        <dbReference type="EMBL" id="PIK49800.1"/>
    </source>
</evidence>
<proteinExistence type="predicted"/>
<organism evidence="1 2">
    <name type="scientific">Stichopus japonicus</name>
    <name type="common">Sea cucumber</name>
    <dbReference type="NCBI Taxonomy" id="307972"/>
    <lineage>
        <taxon>Eukaryota</taxon>
        <taxon>Metazoa</taxon>
        <taxon>Echinodermata</taxon>
        <taxon>Eleutherozoa</taxon>
        <taxon>Echinozoa</taxon>
        <taxon>Holothuroidea</taxon>
        <taxon>Aspidochirotacea</taxon>
        <taxon>Aspidochirotida</taxon>
        <taxon>Stichopodidae</taxon>
        <taxon>Apostichopus</taxon>
    </lineage>
</organism>
<accession>A0A2G8KPB8</accession>
<dbReference type="AlphaFoldDB" id="A0A2G8KPB8"/>
<evidence type="ECO:0000313" key="2">
    <source>
        <dbReference type="Proteomes" id="UP000230750"/>
    </source>
</evidence>
<dbReference type="EMBL" id="MRZV01000446">
    <property type="protein sequence ID" value="PIK49800.1"/>
    <property type="molecule type" value="Genomic_DNA"/>
</dbReference>
<name>A0A2G8KPB8_STIJA</name>
<protein>
    <submittedName>
        <fullName evidence="1">Uncharacterized protein</fullName>
    </submittedName>
</protein>
<gene>
    <name evidence="1" type="ORF">BSL78_13302</name>
</gene>
<reference evidence="1 2" key="1">
    <citation type="journal article" date="2017" name="PLoS Biol.">
        <title>The sea cucumber genome provides insights into morphological evolution and visceral regeneration.</title>
        <authorList>
            <person name="Zhang X."/>
            <person name="Sun L."/>
            <person name="Yuan J."/>
            <person name="Sun Y."/>
            <person name="Gao Y."/>
            <person name="Zhang L."/>
            <person name="Li S."/>
            <person name="Dai H."/>
            <person name="Hamel J.F."/>
            <person name="Liu C."/>
            <person name="Yu Y."/>
            <person name="Liu S."/>
            <person name="Lin W."/>
            <person name="Guo K."/>
            <person name="Jin S."/>
            <person name="Xu P."/>
            <person name="Storey K.B."/>
            <person name="Huan P."/>
            <person name="Zhang T."/>
            <person name="Zhou Y."/>
            <person name="Zhang J."/>
            <person name="Lin C."/>
            <person name="Li X."/>
            <person name="Xing L."/>
            <person name="Huo D."/>
            <person name="Sun M."/>
            <person name="Wang L."/>
            <person name="Mercier A."/>
            <person name="Li F."/>
            <person name="Yang H."/>
            <person name="Xiang J."/>
        </authorList>
    </citation>
    <scope>NUCLEOTIDE SEQUENCE [LARGE SCALE GENOMIC DNA]</scope>
    <source>
        <strain evidence="1">Shaxun</strain>
        <tissue evidence="1">Muscle</tissue>
    </source>
</reference>
<sequence>MTRLVGRNGKVGRNGSWAKWLLGEVSCFRFVQSAFKMLKFLELIVMVLPLASHFAQQPFRPTAISPNQPGHFAQPRWSFCPTSMVSSPNRVGHFAQPCWSFRPTVLVISPKWLLGEVSCFRASRPNLDTFWCDFPHSKTNLLFYGSSEPRSSIKNILSQTISPMLIYWRSGNGVIVFPNYTRKALNCVFCQANGVIKMVNHLTSPNCQDVVV</sequence>
<comment type="caution">
    <text evidence="1">The sequence shown here is derived from an EMBL/GenBank/DDBJ whole genome shotgun (WGS) entry which is preliminary data.</text>
</comment>
<keyword evidence="2" id="KW-1185">Reference proteome</keyword>
<dbReference type="Proteomes" id="UP000230750">
    <property type="component" value="Unassembled WGS sequence"/>
</dbReference>